<evidence type="ECO:0000259" key="2">
    <source>
        <dbReference type="Pfam" id="PF07238"/>
    </source>
</evidence>
<protein>
    <submittedName>
        <fullName evidence="3">PilZ domain-containing protein</fullName>
    </submittedName>
</protein>
<evidence type="ECO:0000313" key="4">
    <source>
        <dbReference type="Proteomes" id="UP000192923"/>
    </source>
</evidence>
<gene>
    <name evidence="3" type="ORF">SAMN02949497_2804</name>
</gene>
<organism evidence="3 4">
    <name type="scientific">Methylomagnum ishizawai</name>
    <dbReference type="NCBI Taxonomy" id="1760988"/>
    <lineage>
        <taxon>Bacteria</taxon>
        <taxon>Pseudomonadati</taxon>
        <taxon>Pseudomonadota</taxon>
        <taxon>Gammaproteobacteria</taxon>
        <taxon>Methylococcales</taxon>
        <taxon>Methylococcaceae</taxon>
        <taxon>Methylomagnum</taxon>
    </lineage>
</organism>
<feature type="region of interest" description="Disordered" evidence="1">
    <location>
        <begin position="205"/>
        <end position="227"/>
    </location>
</feature>
<dbReference type="STRING" id="1760988.SAMN02949497_2804"/>
<feature type="region of interest" description="Disordered" evidence="1">
    <location>
        <begin position="1"/>
        <end position="22"/>
    </location>
</feature>
<dbReference type="RefSeq" id="WP_085213666.1">
    <property type="nucleotide sequence ID" value="NZ_FXAM01000001.1"/>
</dbReference>
<feature type="compositionally biased region" description="Polar residues" evidence="1">
    <location>
        <begin position="205"/>
        <end position="214"/>
    </location>
</feature>
<dbReference type="Pfam" id="PF07238">
    <property type="entry name" value="PilZ"/>
    <property type="match status" value="1"/>
</dbReference>
<feature type="compositionally biased region" description="Acidic residues" evidence="1">
    <location>
        <begin position="1"/>
        <end position="11"/>
    </location>
</feature>
<accession>A0A1Y6CYY6</accession>
<dbReference type="OrthoDB" id="5567005at2"/>
<sequence length="227" mass="25822">MDTEEALDPEADFPNTQGGTERERRRYFRIEEQVILSFKEISPREIPDLAGFQEITELPCNPFALASSLELLSQESRFLLRKIERDAPDIAEALRIIERKVDLVTRVFMSREPDLAECLPQEINLSASGLSFSIDQTYDPGRVLEIKMVLLPNMVGVIAYGRVIYCRRNVTLAGQPYRVGVDFIGLSDRDREMLIRHVVRRQSQILRGQKQNGQPPGRGSDGGYDPE</sequence>
<name>A0A1Y6CYY6_9GAMM</name>
<dbReference type="Proteomes" id="UP000192923">
    <property type="component" value="Unassembled WGS sequence"/>
</dbReference>
<dbReference type="Gene3D" id="2.40.10.220">
    <property type="entry name" value="predicted glycosyltransferase like domains"/>
    <property type="match status" value="1"/>
</dbReference>
<keyword evidence="4" id="KW-1185">Reference proteome</keyword>
<dbReference type="GO" id="GO:0035438">
    <property type="term" value="F:cyclic-di-GMP binding"/>
    <property type="evidence" value="ECO:0007669"/>
    <property type="project" value="InterPro"/>
</dbReference>
<reference evidence="3 4" key="1">
    <citation type="submission" date="2016-12" db="EMBL/GenBank/DDBJ databases">
        <authorList>
            <person name="Song W.-J."/>
            <person name="Kurnit D.M."/>
        </authorList>
    </citation>
    <scope>NUCLEOTIDE SEQUENCE [LARGE SCALE GENOMIC DNA]</scope>
    <source>
        <strain evidence="3 4">175</strain>
    </source>
</reference>
<evidence type="ECO:0000256" key="1">
    <source>
        <dbReference type="SAM" id="MobiDB-lite"/>
    </source>
</evidence>
<evidence type="ECO:0000313" key="3">
    <source>
        <dbReference type="EMBL" id="SMF95440.1"/>
    </source>
</evidence>
<dbReference type="AlphaFoldDB" id="A0A1Y6CYY6"/>
<feature type="domain" description="PilZ" evidence="2">
    <location>
        <begin position="101"/>
        <end position="198"/>
    </location>
</feature>
<dbReference type="InterPro" id="IPR009875">
    <property type="entry name" value="PilZ_domain"/>
</dbReference>
<dbReference type="EMBL" id="FXAM01000001">
    <property type="protein sequence ID" value="SMF95440.1"/>
    <property type="molecule type" value="Genomic_DNA"/>
</dbReference>
<proteinExistence type="predicted"/>